<evidence type="ECO:0000256" key="3">
    <source>
        <dbReference type="ARBA" id="ARBA00022729"/>
    </source>
</evidence>
<gene>
    <name evidence="8" type="ORF">GNY06_11840</name>
</gene>
<dbReference type="EMBL" id="JAAABJ010000641">
    <property type="protein sequence ID" value="NAW52030.1"/>
    <property type="molecule type" value="Genomic_DNA"/>
</dbReference>
<feature type="domain" description="RagB/SusD" evidence="6">
    <location>
        <begin position="304"/>
        <end position="489"/>
    </location>
</feature>
<reference evidence="8 9" key="1">
    <citation type="submission" date="2019-11" db="EMBL/GenBank/DDBJ databases">
        <title>Characterization of Elizabethkingia argenteiflava sp. nov., isolated from inner surface of Soybean Pods.</title>
        <authorList>
            <person name="Mo S."/>
        </authorList>
    </citation>
    <scope>NUCLEOTIDE SEQUENCE [LARGE SCALE GENOMIC DNA]</scope>
    <source>
        <strain evidence="8 9">YB22</strain>
    </source>
</reference>
<evidence type="ECO:0000313" key="8">
    <source>
        <dbReference type="EMBL" id="NAW52030.1"/>
    </source>
</evidence>
<dbReference type="AlphaFoldDB" id="A0A845Q128"/>
<keyword evidence="5" id="KW-0998">Cell outer membrane</keyword>
<proteinExistence type="inferred from homology"/>
<keyword evidence="4" id="KW-0472">Membrane</keyword>
<comment type="caution">
    <text evidence="8">The sequence shown here is derived from an EMBL/GenBank/DDBJ whole genome shotgun (WGS) entry which is preliminary data.</text>
</comment>
<evidence type="ECO:0000313" key="9">
    <source>
        <dbReference type="Proteomes" id="UP000553459"/>
    </source>
</evidence>
<dbReference type="Pfam" id="PF07980">
    <property type="entry name" value="SusD_RagB"/>
    <property type="match status" value="1"/>
</dbReference>
<dbReference type="SUPFAM" id="SSF48452">
    <property type="entry name" value="TPR-like"/>
    <property type="match status" value="1"/>
</dbReference>
<comment type="similarity">
    <text evidence="2">Belongs to the SusD family.</text>
</comment>
<evidence type="ECO:0000259" key="6">
    <source>
        <dbReference type="Pfam" id="PF07980"/>
    </source>
</evidence>
<dbReference type="GO" id="GO:0009279">
    <property type="term" value="C:cell outer membrane"/>
    <property type="evidence" value="ECO:0007669"/>
    <property type="project" value="UniProtKB-SubCell"/>
</dbReference>
<keyword evidence="3" id="KW-0732">Signal</keyword>
<evidence type="ECO:0000256" key="1">
    <source>
        <dbReference type="ARBA" id="ARBA00004442"/>
    </source>
</evidence>
<dbReference type="InterPro" id="IPR012944">
    <property type="entry name" value="SusD_RagB_dom"/>
</dbReference>
<dbReference type="RefSeq" id="WP_166520279.1">
    <property type="nucleotide sequence ID" value="NZ_JAAABJ010000641.1"/>
</dbReference>
<evidence type="ECO:0000259" key="7">
    <source>
        <dbReference type="Pfam" id="PF14322"/>
    </source>
</evidence>
<dbReference type="Pfam" id="PF14322">
    <property type="entry name" value="SusD-like_3"/>
    <property type="match status" value="1"/>
</dbReference>
<dbReference type="InterPro" id="IPR033985">
    <property type="entry name" value="SusD-like_N"/>
</dbReference>
<name>A0A845Q128_9FLAO</name>
<keyword evidence="9" id="KW-1185">Reference proteome</keyword>
<dbReference type="Proteomes" id="UP000553459">
    <property type="component" value="Unassembled WGS sequence"/>
</dbReference>
<organism evidence="8 9">
    <name type="scientific">Elizabethkingia argenteiflava</name>
    <dbReference type="NCBI Taxonomy" id="2681556"/>
    <lineage>
        <taxon>Bacteria</taxon>
        <taxon>Pseudomonadati</taxon>
        <taxon>Bacteroidota</taxon>
        <taxon>Flavobacteriia</taxon>
        <taxon>Flavobacteriales</taxon>
        <taxon>Weeksellaceae</taxon>
        <taxon>Elizabethkingia</taxon>
    </lineage>
</organism>
<sequence length="489" mass="54542">MKKHIIKLSLFVVLGALVLNSCERELDQISSSSEENSIAMNRPESFRAAVDGAYSAFKDEGYYKGDKKGGGQIIMADIISDNAVMNMNGRGSNKAASNFEFDADNDQVTSLFIAAYHVISRANFVLKYINNGVLTGAAKKNIEAEARGIRAIAHFDIVRTYCKIPTQSSDANKSIGIGYKEIFNPDNKSGTRDLSVEQVYDKIIADLLFAANNITQNDTDKSRLSKSAIYGILSRVYLYKGDYENTIKYGQLSLGISPSITSIDNFKSVWKTTSSTSFDGVLFQIANSPSEGVTVGFAYNQLLKDGYRSEYVVDYDFFNSYSDKDIRKKVYYTTSDYLGNTYNHITKWASVGGSLGVVPIKYIRSAEVLLNVAEASYRKGKFSIALTLLNELRTQRYEGYTPGNESGTSLLEAILQERRFELAFENDRWYTLKRLGLSVNRSGKGFYANGKGEASARQNLEVGNYKWQWPISNSTIQKSNQKIKQNPGY</sequence>
<accession>A0A845Q128</accession>
<protein>
    <submittedName>
        <fullName evidence="8">RagB/SusD family nutrient uptake outer membrane protein</fullName>
    </submittedName>
</protein>
<feature type="domain" description="SusD-like N-terminal" evidence="7">
    <location>
        <begin position="76"/>
        <end position="238"/>
    </location>
</feature>
<evidence type="ECO:0000256" key="2">
    <source>
        <dbReference type="ARBA" id="ARBA00006275"/>
    </source>
</evidence>
<dbReference type="InterPro" id="IPR011990">
    <property type="entry name" value="TPR-like_helical_dom_sf"/>
</dbReference>
<comment type="subcellular location">
    <subcellularLocation>
        <location evidence="1">Cell outer membrane</location>
    </subcellularLocation>
</comment>
<evidence type="ECO:0000256" key="4">
    <source>
        <dbReference type="ARBA" id="ARBA00023136"/>
    </source>
</evidence>
<evidence type="ECO:0000256" key="5">
    <source>
        <dbReference type="ARBA" id="ARBA00023237"/>
    </source>
</evidence>
<dbReference type="Gene3D" id="1.25.40.390">
    <property type="match status" value="1"/>
</dbReference>